<evidence type="ECO:0000313" key="2">
    <source>
        <dbReference type="Proteomes" id="UP000829194"/>
    </source>
</evidence>
<dbReference type="RefSeq" id="WP_057944143.1">
    <property type="nucleotide sequence ID" value="NZ_CP011131.1"/>
</dbReference>
<evidence type="ECO:0000313" key="1">
    <source>
        <dbReference type="EMBL" id="UNP28567.1"/>
    </source>
</evidence>
<accession>A0ABY3XBQ3</accession>
<name>A0ABY3XBQ3_9GAMM</name>
<dbReference type="EMBL" id="CP093547">
    <property type="protein sequence ID" value="UNP28567.1"/>
    <property type="molecule type" value="Genomic_DNA"/>
</dbReference>
<organism evidence="1 2">
    <name type="scientific">Lysobacter gummosus</name>
    <dbReference type="NCBI Taxonomy" id="262324"/>
    <lineage>
        <taxon>Bacteria</taxon>
        <taxon>Pseudomonadati</taxon>
        <taxon>Pseudomonadota</taxon>
        <taxon>Gammaproteobacteria</taxon>
        <taxon>Lysobacterales</taxon>
        <taxon>Lysobacteraceae</taxon>
        <taxon>Lysobacter</taxon>
    </lineage>
</organism>
<proteinExistence type="predicted"/>
<keyword evidence="2" id="KW-1185">Reference proteome</keyword>
<protein>
    <submittedName>
        <fullName evidence="1">Uncharacterized protein</fullName>
    </submittedName>
</protein>
<gene>
    <name evidence="1" type="ORF">MOV92_19080</name>
</gene>
<reference evidence="1 2" key="1">
    <citation type="submission" date="2022-03" db="EMBL/GenBank/DDBJ databases">
        <title>Complete genome sequence of Lysobacter capsici VKM B-2533 and Lysobacter gummosus 10.1.1, promising sources of lytic agents.</title>
        <authorList>
            <person name="Tarlachkov S.V."/>
            <person name="Kudryakova I.V."/>
            <person name="Afoshin A.S."/>
            <person name="Leontyevskaya E.A."/>
            <person name="Leontyevskaya N.V."/>
        </authorList>
    </citation>
    <scope>NUCLEOTIDE SEQUENCE [LARGE SCALE GENOMIC DNA]</scope>
    <source>
        <strain evidence="1 2">10.1.1</strain>
    </source>
</reference>
<dbReference type="Proteomes" id="UP000829194">
    <property type="component" value="Chromosome"/>
</dbReference>
<sequence>MSHSFLHMDNHEVAAALRVLFARGEVELLGEGLVPEADFFLCRWRGKRVNAKFDLAYGPDLHFIEPCTAQEQAELEALIAAVEPRTG</sequence>